<accession>A0ABS9UDU7</accession>
<keyword evidence="2" id="KW-0805">Transcription regulation</keyword>
<keyword evidence="4" id="KW-0804">Transcription</keyword>
<organism evidence="6 7">
    <name type="scientific">Solibacillus palustris</name>
    <dbReference type="NCBI Taxonomy" id="2908203"/>
    <lineage>
        <taxon>Bacteria</taxon>
        <taxon>Bacillati</taxon>
        <taxon>Bacillota</taxon>
        <taxon>Bacilli</taxon>
        <taxon>Bacillales</taxon>
        <taxon>Caryophanaceae</taxon>
        <taxon>Solibacillus</taxon>
    </lineage>
</organism>
<evidence type="ECO:0000256" key="2">
    <source>
        <dbReference type="ARBA" id="ARBA00023015"/>
    </source>
</evidence>
<evidence type="ECO:0000256" key="1">
    <source>
        <dbReference type="ARBA" id="ARBA00009437"/>
    </source>
</evidence>
<dbReference type="SUPFAM" id="SSF46785">
    <property type="entry name" value="Winged helix' DNA-binding domain"/>
    <property type="match status" value="1"/>
</dbReference>
<name>A0ABS9UDU7_9BACL</name>
<dbReference type="InterPro" id="IPR036388">
    <property type="entry name" value="WH-like_DNA-bd_sf"/>
</dbReference>
<dbReference type="Pfam" id="PF03466">
    <property type="entry name" value="LysR_substrate"/>
    <property type="match status" value="1"/>
</dbReference>
<dbReference type="CDD" id="cd05466">
    <property type="entry name" value="PBP2_LTTR_substrate"/>
    <property type="match status" value="1"/>
</dbReference>
<dbReference type="InterPro" id="IPR005119">
    <property type="entry name" value="LysR_subst-bd"/>
</dbReference>
<evidence type="ECO:0000256" key="4">
    <source>
        <dbReference type="ARBA" id="ARBA00023163"/>
    </source>
</evidence>
<evidence type="ECO:0000259" key="5">
    <source>
        <dbReference type="PROSITE" id="PS50931"/>
    </source>
</evidence>
<keyword evidence="3" id="KW-0238">DNA-binding</keyword>
<dbReference type="RefSeq" id="WP_241369382.1">
    <property type="nucleotide sequence ID" value="NZ_JAKZFC010000003.1"/>
</dbReference>
<dbReference type="Proteomes" id="UP001316087">
    <property type="component" value="Unassembled WGS sequence"/>
</dbReference>
<dbReference type="PANTHER" id="PTHR30126:SF64">
    <property type="entry name" value="HTH-TYPE TRANSCRIPTIONAL REGULATOR CITR"/>
    <property type="match status" value="1"/>
</dbReference>
<dbReference type="PROSITE" id="PS50931">
    <property type="entry name" value="HTH_LYSR"/>
    <property type="match status" value="1"/>
</dbReference>
<dbReference type="PANTHER" id="PTHR30126">
    <property type="entry name" value="HTH-TYPE TRANSCRIPTIONAL REGULATOR"/>
    <property type="match status" value="1"/>
</dbReference>
<dbReference type="SUPFAM" id="SSF53850">
    <property type="entry name" value="Periplasmic binding protein-like II"/>
    <property type="match status" value="1"/>
</dbReference>
<dbReference type="EMBL" id="JAKZFC010000003">
    <property type="protein sequence ID" value="MCH7322320.1"/>
    <property type="molecule type" value="Genomic_DNA"/>
</dbReference>
<dbReference type="Pfam" id="PF00126">
    <property type="entry name" value="HTH_1"/>
    <property type="match status" value="1"/>
</dbReference>
<comment type="similarity">
    <text evidence="1">Belongs to the LysR transcriptional regulatory family.</text>
</comment>
<feature type="domain" description="HTH lysR-type" evidence="5">
    <location>
        <begin position="9"/>
        <end position="60"/>
    </location>
</feature>
<dbReference type="InterPro" id="IPR036390">
    <property type="entry name" value="WH_DNA-bd_sf"/>
</dbReference>
<evidence type="ECO:0000313" key="7">
    <source>
        <dbReference type="Proteomes" id="UP001316087"/>
    </source>
</evidence>
<evidence type="ECO:0000313" key="6">
    <source>
        <dbReference type="EMBL" id="MCH7322320.1"/>
    </source>
</evidence>
<dbReference type="Gene3D" id="3.40.190.290">
    <property type="match status" value="1"/>
</dbReference>
<comment type="caution">
    <text evidence="6">The sequence shown here is derived from an EMBL/GenBank/DDBJ whole genome shotgun (WGS) entry which is preliminary data.</text>
</comment>
<protein>
    <submittedName>
        <fullName evidence="6">LysR family transcriptional regulator</fullName>
    </submittedName>
</protein>
<dbReference type="PRINTS" id="PR00039">
    <property type="entry name" value="HTHLYSR"/>
</dbReference>
<keyword evidence="7" id="KW-1185">Reference proteome</keyword>
<sequence>MIAKLEAYRIFNAVSRNKSFSKAAKELYMTQPAVSQAISKLEKELETMLFNRTPKGVTLTNEGEILHEYVNSALGILDAGEEKIAEFKNLQIGQLRIGVGDTISRHFLLPYLETFHIRYPGIKLKVLNGTTSEILAFIKAGEADLGICNLPVEDAHLQVIPCKEIHDIFVCGQKYRNLTKKQISLEMLMKMPLIFLEKKANSRNYVEGYLKEQGYAISPEFELGSHDLVLEFAKINLGIASVTKEFSLDYIERGILYEIELQQKIPKRSIGIVHLKTVPLSQATRKFIAIVDPGIIH</sequence>
<dbReference type="InterPro" id="IPR000847">
    <property type="entry name" value="LysR_HTH_N"/>
</dbReference>
<reference evidence="6 7" key="1">
    <citation type="submission" date="2022-03" db="EMBL/GenBank/DDBJ databases">
        <authorList>
            <person name="Jo J.-H."/>
            <person name="Im W.-T."/>
        </authorList>
    </citation>
    <scope>NUCLEOTIDE SEQUENCE [LARGE SCALE GENOMIC DNA]</scope>
    <source>
        <strain evidence="6 7">MA9</strain>
    </source>
</reference>
<gene>
    <name evidence="6" type="ORF">LZ480_10500</name>
</gene>
<proteinExistence type="inferred from homology"/>
<evidence type="ECO:0000256" key="3">
    <source>
        <dbReference type="ARBA" id="ARBA00023125"/>
    </source>
</evidence>
<dbReference type="Gene3D" id="1.10.10.10">
    <property type="entry name" value="Winged helix-like DNA-binding domain superfamily/Winged helix DNA-binding domain"/>
    <property type="match status" value="1"/>
</dbReference>